<dbReference type="AlphaFoldDB" id="A0A1Q8YC02"/>
<dbReference type="GO" id="GO:0003884">
    <property type="term" value="F:D-amino-acid oxidase activity"/>
    <property type="evidence" value="ECO:0007669"/>
    <property type="project" value="UniProtKB-EC"/>
</dbReference>
<dbReference type="RefSeq" id="WP_075587424.1">
    <property type="nucleotide sequence ID" value="NZ_MSYM01000016.1"/>
</dbReference>
<gene>
    <name evidence="10" type="ORF">BLL52_3244</name>
</gene>
<evidence type="ECO:0000313" key="11">
    <source>
        <dbReference type="Proteomes" id="UP000185911"/>
    </source>
</evidence>
<evidence type="ECO:0000256" key="4">
    <source>
        <dbReference type="ARBA" id="ARBA00022827"/>
    </source>
</evidence>
<dbReference type="PANTHER" id="PTHR11530">
    <property type="entry name" value="D-AMINO ACID OXIDASE"/>
    <property type="match status" value="1"/>
</dbReference>
<dbReference type="GO" id="GO:0046416">
    <property type="term" value="P:D-amino acid metabolic process"/>
    <property type="evidence" value="ECO:0007669"/>
    <property type="project" value="InterPro"/>
</dbReference>
<dbReference type="EMBL" id="MSYM01000016">
    <property type="protein sequence ID" value="OLP05576.1"/>
    <property type="molecule type" value="Genomic_DNA"/>
</dbReference>
<evidence type="ECO:0000256" key="8">
    <source>
        <dbReference type="ARBA" id="ARBA00049547"/>
    </source>
</evidence>
<dbReference type="Proteomes" id="UP000185911">
    <property type="component" value="Unassembled WGS sequence"/>
</dbReference>
<protein>
    <recommendedName>
        <fullName evidence="7">D-amino-acid oxidase</fullName>
        <ecNumber evidence="6">1.4.3.3</ecNumber>
    </recommendedName>
</protein>
<accession>A0A1Q8YC02</accession>
<comment type="similarity">
    <text evidence="2">Belongs to the DAMOX/DASOX family.</text>
</comment>
<name>A0A1Q8YC02_9BURK</name>
<dbReference type="InterPro" id="IPR006076">
    <property type="entry name" value="FAD-dep_OxRdtase"/>
</dbReference>
<dbReference type="Pfam" id="PF01266">
    <property type="entry name" value="DAO"/>
    <property type="match status" value="1"/>
</dbReference>
<dbReference type="GO" id="GO:0071949">
    <property type="term" value="F:FAD binding"/>
    <property type="evidence" value="ECO:0007669"/>
    <property type="project" value="InterPro"/>
</dbReference>
<comment type="catalytic activity">
    <reaction evidence="8">
        <text>a D-alpha-amino acid + O2 + H2O = a 2-oxocarboxylate + H2O2 + NH4(+)</text>
        <dbReference type="Rhea" id="RHEA:21816"/>
        <dbReference type="ChEBI" id="CHEBI:15377"/>
        <dbReference type="ChEBI" id="CHEBI:15379"/>
        <dbReference type="ChEBI" id="CHEBI:16240"/>
        <dbReference type="ChEBI" id="CHEBI:28938"/>
        <dbReference type="ChEBI" id="CHEBI:35179"/>
        <dbReference type="ChEBI" id="CHEBI:59871"/>
        <dbReference type="EC" id="1.4.3.3"/>
    </reaction>
    <physiologicalReaction direction="left-to-right" evidence="8">
        <dbReference type="Rhea" id="RHEA:21817"/>
    </physiologicalReaction>
</comment>
<proteinExistence type="inferred from homology"/>
<evidence type="ECO:0000256" key="6">
    <source>
        <dbReference type="ARBA" id="ARBA00039101"/>
    </source>
</evidence>
<dbReference type="InterPro" id="IPR023209">
    <property type="entry name" value="DAO"/>
</dbReference>
<dbReference type="SUPFAM" id="SSF51905">
    <property type="entry name" value="FAD/NAD(P)-binding domain"/>
    <property type="match status" value="1"/>
</dbReference>
<keyword evidence="5" id="KW-0560">Oxidoreductase</keyword>
<keyword evidence="11" id="KW-1185">Reference proteome</keyword>
<keyword evidence="3" id="KW-0285">Flavoprotein</keyword>
<comment type="caution">
    <text evidence="10">The sequence shown here is derived from an EMBL/GenBank/DDBJ whole genome shotgun (WGS) entry which is preliminary data.</text>
</comment>
<organism evidence="10 11">
    <name type="scientific">Rhodoferax antarcticus ANT.BR</name>
    <dbReference type="NCBI Taxonomy" id="1111071"/>
    <lineage>
        <taxon>Bacteria</taxon>
        <taxon>Pseudomonadati</taxon>
        <taxon>Pseudomonadota</taxon>
        <taxon>Betaproteobacteria</taxon>
        <taxon>Burkholderiales</taxon>
        <taxon>Comamonadaceae</taxon>
        <taxon>Rhodoferax</taxon>
    </lineage>
</organism>
<keyword evidence="4" id="KW-0274">FAD</keyword>
<evidence type="ECO:0000313" key="10">
    <source>
        <dbReference type="EMBL" id="OLP05576.1"/>
    </source>
</evidence>
<dbReference type="PANTHER" id="PTHR11530:SF11">
    <property type="entry name" value="D-ASPARTATE OXIDASE"/>
    <property type="match status" value="1"/>
</dbReference>
<feature type="domain" description="FAD dependent oxidoreductase" evidence="9">
    <location>
        <begin position="3"/>
        <end position="331"/>
    </location>
</feature>
<dbReference type="InterPro" id="IPR036188">
    <property type="entry name" value="FAD/NAD-bd_sf"/>
</dbReference>
<dbReference type="STRING" id="81479.RA876_10200"/>
<evidence type="ECO:0000256" key="3">
    <source>
        <dbReference type="ARBA" id="ARBA00022630"/>
    </source>
</evidence>
<evidence type="ECO:0000256" key="5">
    <source>
        <dbReference type="ARBA" id="ARBA00023002"/>
    </source>
</evidence>
<evidence type="ECO:0000256" key="2">
    <source>
        <dbReference type="ARBA" id="ARBA00006730"/>
    </source>
</evidence>
<dbReference type="Gene3D" id="3.50.50.60">
    <property type="entry name" value="FAD/NAD(P)-binding domain"/>
    <property type="match status" value="1"/>
</dbReference>
<comment type="cofactor">
    <cofactor evidence="1">
        <name>FAD</name>
        <dbReference type="ChEBI" id="CHEBI:57692"/>
    </cofactor>
</comment>
<reference evidence="10 11" key="1">
    <citation type="submission" date="2017-01" db="EMBL/GenBank/DDBJ databases">
        <title>Genome sequence of Rhodoferax antarcticus ANT.BR, a psychrophilic purple nonsulfur bacterium from an Antarctic microbial mat.</title>
        <authorList>
            <person name="Baker J."/>
            <person name="Riester C."/>
            <person name="Skinner B."/>
            <person name="Newell A."/>
            <person name="Swingley W."/>
            <person name="Madigan M."/>
            <person name="Jung D."/>
            <person name="Asao M."/>
            <person name="Chen M."/>
            <person name="Loughlin P."/>
            <person name="Pan H."/>
            <person name="Lin S."/>
            <person name="Li N."/>
            <person name="Shaw J."/>
            <person name="Prado M."/>
            <person name="Sherman C."/>
            <person name="Li X."/>
            <person name="Tang J."/>
            <person name="Blankenship R."/>
            <person name="Zhao T."/>
            <person name="Touchman J."/>
            <person name="Sattley M."/>
        </authorList>
    </citation>
    <scope>NUCLEOTIDE SEQUENCE [LARGE SCALE GENOMIC DNA]</scope>
    <source>
        <strain evidence="10 11">ANT.BR</strain>
    </source>
</reference>
<evidence type="ECO:0000259" key="9">
    <source>
        <dbReference type="Pfam" id="PF01266"/>
    </source>
</evidence>
<dbReference type="SUPFAM" id="SSF54373">
    <property type="entry name" value="FAD-linked reductases, C-terminal domain"/>
    <property type="match status" value="1"/>
</dbReference>
<sequence length="358" mass="38692">MNIVILGAGLMGRLLACSLARAGHTPSVYEERDADSRGAAAFAAAAMLAPLAESAIAEDLVVRMGQHSLARWPELIGELDTPVFFQREGTLVVWHRQDAPDAQRFSQLLAATGERLPELPVPQTLDATGLEALEPGMGTRFTQGLLLPGEGQLDNHQLMDALLAQMQRLGVALHWNSPHSPADFTPGQAGQPDWVLDCRGLGAQPQLPELRGVRGEIVTLHAPNVTLSRPTRLIHPRYPIYIAPKLDGYFLVGATEIESDDTSPMSLRSCLELLSAAYTVDSGFGEARIIELVAQCRPALPNNQPAVRWLGERTLQVNGLYRHGYLISPAMHDVVLELVNAGTSPLAQQLDLALEAAP</sequence>
<dbReference type="Gene3D" id="3.30.9.10">
    <property type="entry name" value="D-Amino Acid Oxidase, subunit A, domain 2"/>
    <property type="match status" value="1"/>
</dbReference>
<evidence type="ECO:0000256" key="7">
    <source>
        <dbReference type="ARBA" id="ARBA00039751"/>
    </source>
</evidence>
<dbReference type="EC" id="1.4.3.3" evidence="6"/>
<evidence type="ECO:0000256" key="1">
    <source>
        <dbReference type="ARBA" id="ARBA00001974"/>
    </source>
</evidence>